<evidence type="ECO:0000256" key="1">
    <source>
        <dbReference type="ARBA" id="ARBA00001966"/>
    </source>
</evidence>
<feature type="transmembrane region" description="Helical" evidence="5">
    <location>
        <begin position="325"/>
        <end position="342"/>
    </location>
</feature>
<evidence type="ECO:0000256" key="3">
    <source>
        <dbReference type="ARBA" id="ARBA00023004"/>
    </source>
</evidence>
<name>A0A8J5F2E0_ZINOF</name>
<dbReference type="GO" id="GO:0019104">
    <property type="term" value="F:DNA N-glycosylase activity"/>
    <property type="evidence" value="ECO:0007669"/>
    <property type="project" value="InterPro"/>
</dbReference>
<evidence type="ECO:0000313" key="8">
    <source>
        <dbReference type="Proteomes" id="UP000734854"/>
    </source>
</evidence>
<dbReference type="Pfam" id="PF15628">
    <property type="entry name" value="RRM_DME"/>
    <property type="match status" value="1"/>
</dbReference>
<evidence type="ECO:0000256" key="5">
    <source>
        <dbReference type="SAM" id="Phobius"/>
    </source>
</evidence>
<dbReference type="Proteomes" id="UP000734854">
    <property type="component" value="Unassembled WGS sequence"/>
</dbReference>
<comment type="cofactor">
    <cofactor evidence="1">
        <name>[4Fe-4S] cluster</name>
        <dbReference type="ChEBI" id="CHEBI:49883"/>
    </cofactor>
</comment>
<gene>
    <name evidence="7" type="ORF">ZIOFF_066429</name>
</gene>
<dbReference type="GO" id="GO:0141166">
    <property type="term" value="P:chromosomal 5-methylcytosine DNA demethylation pathway"/>
    <property type="evidence" value="ECO:0007669"/>
    <property type="project" value="InterPro"/>
</dbReference>
<evidence type="ECO:0000259" key="6">
    <source>
        <dbReference type="Pfam" id="PF15628"/>
    </source>
</evidence>
<evidence type="ECO:0000256" key="4">
    <source>
        <dbReference type="ARBA" id="ARBA00023014"/>
    </source>
</evidence>
<dbReference type="InterPro" id="IPR003651">
    <property type="entry name" value="Endonuclease3_FeS-loop_motif"/>
</dbReference>
<organism evidence="7 8">
    <name type="scientific">Zingiber officinale</name>
    <name type="common">Ginger</name>
    <name type="synonym">Amomum zingiber</name>
    <dbReference type="NCBI Taxonomy" id="94328"/>
    <lineage>
        <taxon>Eukaryota</taxon>
        <taxon>Viridiplantae</taxon>
        <taxon>Streptophyta</taxon>
        <taxon>Embryophyta</taxon>
        <taxon>Tracheophyta</taxon>
        <taxon>Spermatophyta</taxon>
        <taxon>Magnoliopsida</taxon>
        <taxon>Liliopsida</taxon>
        <taxon>Zingiberales</taxon>
        <taxon>Zingiberaceae</taxon>
        <taxon>Zingiber</taxon>
    </lineage>
</organism>
<dbReference type="GO" id="GO:0051539">
    <property type="term" value="F:4 iron, 4 sulfur cluster binding"/>
    <property type="evidence" value="ECO:0007669"/>
    <property type="project" value="InterPro"/>
</dbReference>
<evidence type="ECO:0000256" key="2">
    <source>
        <dbReference type="ARBA" id="ARBA00022723"/>
    </source>
</evidence>
<keyword evidence="5" id="KW-1133">Transmembrane helix</keyword>
<feature type="domain" description="Demeter RRM-fold" evidence="6">
    <location>
        <begin position="292"/>
        <end position="314"/>
    </location>
</feature>
<dbReference type="InterPro" id="IPR028925">
    <property type="entry name" value="RRM_DME"/>
</dbReference>
<dbReference type="PANTHER" id="PTHR46213:SF13">
    <property type="entry name" value="DEMETER-LIKE PROTEIN 2-RELATED"/>
    <property type="match status" value="1"/>
</dbReference>
<evidence type="ECO:0000313" key="7">
    <source>
        <dbReference type="EMBL" id="KAG6477177.1"/>
    </source>
</evidence>
<keyword evidence="5" id="KW-0812">Transmembrane</keyword>
<dbReference type="SMART" id="SM00525">
    <property type="entry name" value="FES"/>
    <property type="match status" value="1"/>
</dbReference>
<dbReference type="InterPro" id="IPR011257">
    <property type="entry name" value="DNA_glycosylase"/>
</dbReference>
<reference evidence="7 8" key="1">
    <citation type="submission" date="2020-08" db="EMBL/GenBank/DDBJ databases">
        <title>Plant Genome Project.</title>
        <authorList>
            <person name="Zhang R.-G."/>
        </authorList>
    </citation>
    <scope>NUCLEOTIDE SEQUENCE [LARGE SCALE GENOMIC DNA]</scope>
    <source>
        <tissue evidence="7">Rhizome</tissue>
    </source>
</reference>
<dbReference type="InterPro" id="IPR023170">
    <property type="entry name" value="HhH_base_excis_C"/>
</dbReference>
<dbReference type="Gene3D" id="1.10.1670.10">
    <property type="entry name" value="Helix-hairpin-Helix base-excision DNA repair enzymes (C-terminal)"/>
    <property type="match status" value="1"/>
</dbReference>
<keyword evidence="8" id="KW-1185">Reference proteome</keyword>
<keyword evidence="3" id="KW-0408">Iron</keyword>
<keyword evidence="2" id="KW-0479">Metal-binding</keyword>
<comment type="caution">
    <text evidence="7">The sequence shown here is derived from an EMBL/GenBank/DDBJ whole genome shotgun (WGS) entry which is preliminary data.</text>
</comment>
<dbReference type="PANTHER" id="PTHR46213">
    <property type="entry name" value="TRANSCRIPTIONAL ACTIVATOR DEMETER"/>
    <property type="match status" value="1"/>
</dbReference>
<dbReference type="InterPro" id="IPR044811">
    <property type="entry name" value="DME/ROS1"/>
</dbReference>
<dbReference type="EMBL" id="JACMSC010000018">
    <property type="protein sequence ID" value="KAG6477177.1"/>
    <property type="molecule type" value="Genomic_DNA"/>
</dbReference>
<keyword evidence="4" id="KW-0411">Iron-sulfur</keyword>
<dbReference type="AlphaFoldDB" id="A0A8J5F2E0"/>
<accession>A0A8J5F2E0</accession>
<dbReference type="GO" id="GO:0046872">
    <property type="term" value="F:metal ion binding"/>
    <property type="evidence" value="ECO:0007669"/>
    <property type="project" value="UniProtKB-KW"/>
</dbReference>
<dbReference type="GO" id="GO:0006281">
    <property type="term" value="P:DNA repair"/>
    <property type="evidence" value="ECO:0007669"/>
    <property type="project" value="InterPro"/>
</dbReference>
<keyword evidence="5" id="KW-0472">Membrane</keyword>
<dbReference type="SUPFAM" id="SSF48150">
    <property type="entry name" value="DNA-glycosylase"/>
    <property type="match status" value="1"/>
</dbReference>
<protein>
    <recommendedName>
        <fullName evidence="6">Demeter RRM-fold domain-containing protein</fullName>
    </recommendedName>
</protein>
<dbReference type="GO" id="GO:0035514">
    <property type="term" value="F:DNA demethylase activity"/>
    <property type="evidence" value="ECO:0007669"/>
    <property type="project" value="InterPro"/>
</dbReference>
<sequence>MITFGKVFCTKNKPNCNACPMRGECKHFASAFASARLALPGPEEKSLTISTRSPSYENCKSNLQPMHVPQIEFNRDLKETSNGNNCEPIVEEPSTPEHIETEESAIEDMFCENPDEIPTINLNFEEFSNYLHDYMQDDASKALVVVSPEAASIPTTKLKNISRLRTEHHVYVSSQYNKYELPDSHPLLEGLDRRESDDPSSYLLAIWTPGKKLDSLMLLIFNITDICMNMKQVRRHNPLNHQRHSATTRNQVNCATKSLALPATVNKKQKHELFEAQFCNMWNLKKHYHEQIPCRTAMRGSFPLNGTYFQVNEVSKALFCRINVLWLYLQIMIVVVIQLMFLENGYGAFQGGQFILVPQ</sequence>
<proteinExistence type="predicted"/>